<dbReference type="InterPro" id="IPR039420">
    <property type="entry name" value="WalR-like"/>
</dbReference>
<evidence type="ECO:0000256" key="2">
    <source>
        <dbReference type="ARBA" id="ARBA00023012"/>
    </source>
</evidence>
<sequence length="226" mass="25066">MKLLIVEDEPKTAGFLKKGLEENGFSADIATDGAIAGSLIRQGSYDLIILDAMLPGVDGWTLLKDMRLRRDQTPALFLTARDAVADRVHGLELGADDYLVKPFAFSELLARIRTILRRGPQRQAATLQVADLVIDVQRHRALRAGRLLDLTPKEFLLLALLARRAGDVITRTLIAEQVWDINFDSGANVVDVHMHRLRAKVDDPFPARLIHTVRGIGYVLEDRSGA</sequence>
<comment type="caution">
    <text evidence="10">The sequence shown here is derived from an EMBL/GenBank/DDBJ whole genome shotgun (WGS) entry which is preliminary data.</text>
</comment>
<dbReference type="GO" id="GO:0000156">
    <property type="term" value="F:phosphorelay response regulator activity"/>
    <property type="evidence" value="ECO:0007669"/>
    <property type="project" value="TreeGrafter"/>
</dbReference>
<dbReference type="InterPro" id="IPR036388">
    <property type="entry name" value="WH-like_DNA-bd_sf"/>
</dbReference>
<dbReference type="Gene3D" id="6.10.250.690">
    <property type="match status" value="1"/>
</dbReference>
<gene>
    <name evidence="10" type="ORF">SAMN05421828_108103</name>
</gene>
<feature type="modified residue" description="4-aspartylphosphate" evidence="6">
    <location>
        <position position="51"/>
    </location>
</feature>
<evidence type="ECO:0000256" key="3">
    <source>
        <dbReference type="ARBA" id="ARBA00023015"/>
    </source>
</evidence>
<reference evidence="10 11" key="1">
    <citation type="submission" date="2017-01" db="EMBL/GenBank/DDBJ databases">
        <authorList>
            <person name="Varghese N."/>
            <person name="Submissions S."/>
        </authorList>
    </citation>
    <scope>NUCLEOTIDE SEQUENCE [LARGE SCALE GENOMIC DNA]</scope>
    <source>
        <strain evidence="10 11">ATCC 35905</strain>
    </source>
</reference>
<dbReference type="InterPro" id="IPR016032">
    <property type="entry name" value="Sig_transdc_resp-reg_C-effctor"/>
</dbReference>
<dbReference type="CDD" id="cd00383">
    <property type="entry name" value="trans_reg_C"/>
    <property type="match status" value="1"/>
</dbReference>
<evidence type="ECO:0000259" key="9">
    <source>
        <dbReference type="PROSITE" id="PS51755"/>
    </source>
</evidence>
<dbReference type="EMBL" id="FTNE01000008">
    <property type="protein sequence ID" value="SIQ72221.1"/>
    <property type="molecule type" value="Genomic_DNA"/>
</dbReference>
<evidence type="ECO:0000256" key="5">
    <source>
        <dbReference type="ARBA" id="ARBA00023163"/>
    </source>
</evidence>
<dbReference type="PANTHER" id="PTHR48111:SF76">
    <property type="entry name" value="TWO-COMPONENT RESPONSE REGULATOR"/>
    <property type="match status" value="1"/>
</dbReference>
<evidence type="ECO:0000256" key="6">
    <source>
        <dbReference type="PROSITE-ProRule" id="PRU00169"/>
    </source>
</evidence>
<dbReference type="Gene3D" id="1.10.10.10">
    <property type="entry name" value="Winged helix-like DNA-binding domain superfamily/Winged helix DNA-binding domain"/>
    <property type="match status" value="1"/>
</dbReference>
<dbReference type="InterPro" id="IPR011006">
    <property type="entry name" value="CheY-like_superfamily"/>
</dbReference>
<dbReference type="SUPFAM" id="SSF46894">
    <property type="entry name" value="C-terminal effector domain of the bipartite response regulators"/>
    <property type="match status" value="1"/>
</dbReference>
<evidence type="ECO:0000313" key="10">
    <source>
        <dbReference type="EMBL" id="SIQ72221.1"/>
    </source>
</evidence>
<dbReference type="SUPFAM" id="SSF52172">
    <property type="entry name" value="CheY-like"/>
    <property type="match status" value="1"/>
</dbReference>
<accession>A0A8G2CKA6</accession>
<dbReference type="InterPro" id="IPR001867">
    <property type="entry name" value="OmpR/PhoB-type_DNA-bd"/>
</dbReference>
<keyword evidence="5" id="KW-0804">Transcription</keyword>
<keyword evidence="4 7" id="KW-0238">DNA-binding</keyword>
<dbReference type="GO" id="GO:0032993">
    <property type="term" value="C:protein-DNA complex"/>
    <property type="evidence" value="ECO:0007669"/>
    <property type="project" value="TreeGrafter"/>
</dbReference>
<dbReference type="OrthoDB" id="9802426at2"/>
<evidence type="ECO:0000259" key="8">
    <source>
        <dbReference type="PROSITE" id="PS50110"/>
    </source>
</evidence>
<dbReference type="PANTHER" id="PTHR48111">
    <property type="entry name" value="REGULATOR OF RPOS"/>
    <property type="match status" value="1"/>
</dbReference>
<dbReference type="PROSITE" id="PS50110">
    <property type="entry name" value="RESPONSE_REGULATORY"/>
    <property type="match status" value="1"/>
</dbReference>
<dbReference type="FunFam" id="1.10.10.10:FF:000005">
    <property type="entry name" value="Two-component system response regulator"/>
    <property type="match status" value="1"/>
</dbReference>
<proteinExistence type="predicted"/>
<feature type="domain" description="OmpR/PhoB-type" evidence="9">
    <location>
        <begin position="124"/>
        <end position="222"/>
    </location>
</feature>
<dbReference type="Gene3D" id="3.40.50.2300">
    <property type="match status" value="1"/>
</dbReference>
<name>A0A8G2CKA6_ACIRU</name>
<keyword evidence="11" id="KW-1185">Reference proteome</keyword>
<dbReference type="GO" id="GO:0000976">
    <property type="term" value="F:transcription cis-regulatory region binding"/>
    <property type="evidence" value="ECO:0007669"/>
    <property type="project" value="TreeGrafter"/>
</dbReference>
<dbReference type="RefSeq" id="WP_029310619.1">
    <property type="nucleotide sequence ID" value="NZ_FTNE01000008.1"/>
</dbReference>
<dbReference type="InterPro" id="IPR006291">
    <property type="entry name" value="CusR-like"/>
</dbReference>
<feature type="DNA-binding region" description="OmpR/PhoB-type" evidence="7">
    <location>
        <begin position="124"/>
        <end position="222"/>
    </location>
</feature>
<dbReference type="NCBIfam" id="TIGR01387">
    <property type="entry name" value="cztR_silR_copR"/>
    <property type="match status" value="1"/>
</dbReference>
<keyword evidence="2" id="KW-0902">Two-component regulatory system</keyword>
<dbReference type="PROSITE" id="PS51755">
    <property type="entry name" value="OMPR_PHOB"/>
    <property type="match status" value="1"/>
</dbReference>
<dbReference type="GO" id="GO:0005829">
    <property type="term" value="C:cytosol"/>
    <property type="evidence" value="ECO:0007669"/>
    <property type="project" value="TreeGrafter"/>
</dbReference>
<dbReference type="Pfam" id="PF00486">
    <property type="entry name" value="Trans_reg_C"/>
    <property type="match status" value="1"/>
</dbReference>
<keyword evidence="1 6" id="KW-0597">Phosphoprotein</keyword>
<evidence type="ECO:0000256" key="4">
    <source>
        <dbReference type="ARBA" id="ARBA00023125"/>
    </source>
</evidence>
<dbReference type="Pfam" id="PF00072">
    <property type="entry name" value="Response_reg"/>
    <property type="match status" value="1"/>
</dbReference>
<dbReference type="GO" id="GO:0006355">
    <property type="term" value="P:regulation of DNA-templated transcription"/>
    <property type="evidence" value="ECO:0007669"/>
    <property type="project" value="InterPro"/>
</dbReference>
<evidence type="ECO:0000256" key="7">
    <source>
        <dbReference type="PROSITE-ProRule" id="PRU01091"/>
    </source>
</evidence>
<dbReference type="SMART" id="SM00862">
    <property type="entry name" value="Trans_reg_C"/>
    <property type="match status" value="1"/>
</dbReference>
<evidence type="ECO:0000313" key="11">
    <source>
        <dbReference type="Proteomes" id="UP000186308"/>
    </source>
</evidence>
<dbReference type="SMART" id="SM00448">
    <property type="entry name" value="REC"/>
    <property type="match status" value="1"/>
</dbReference>
<dbReference type="Proteomes" id="UP000186308">
    <property type="component" value="Unassembled WGS sequence"/>
</dbReference>
<dbReference type="InterPro" id="IPR001789">
    <property type="entry name" value="Sig_transdc_resp-reg_receiver"/>
</dbReference>
<evidence type="ECO:0000256" key="1">
    <source>
        <dbReference type="ARBA" id="ARBA00022553"/>
    </source>
</evidence>
<feature type="domain" description="Response regulatory" evidence="8">
    <location>
        <begin position="2"/>
        <end position="116"/>
    </location>
</feature>
<organism evidence="10 11">
    <name type="scientific">Acidiphilium rubrum</name>
    <dbReference type="NCBI Taxonomy" id="526"/>
    <lineage>
        <taxon>Bacteria</taxon>
        <taxon>Pseudomonadati</taxon>
        <taxon>Pseudomonadota</taxon>
        <taxon>Alphaproteobacteria</taxon>
        <taxon>Acetobacterales</taxon>
        <taxon>Acidocellaceae</taxon>
        <taxon>Acidiphilium</taxon>
    </lineage>
</organism>
<dbReference type="AlphaFoldDB" id="A0A8G2CKA6"/>
<keyword evidence="3" id="KW-0805">Transcription regulation</keyword>
<protein>
    <submittedName>
        <fullName evidence="10">Two-component system, OmpR family, copper resistance phosphate regulon response regulator CusR</fullName>
    </submittedName>
</protein>
<dbReference type="CDD" id="cd19935">
    <property type="entry name" value="REC_OmpR_CusR-like"/>
    <property type="match status" value="1"/>
</dbReference>